<keyword evidence="5" id="KW-1185">Reference proteome</keyword>
<feature type="domain" description="Tip attachment protein J" evidence="2">
    <location>
        <begin position="958"/>
        <end position="1117"/>
    </location>
</feature>
<proteinExistence type="predicted"/>
<feature type="domain" description="GTA TIM-barrel-like" evidence="1">
    <location>
        <begin position="446"/>
        <end position="637"/>
    </location>
</feature>
<dbReference type="InterPro" id="IPR017853">
    <property type="entry name" value="GH"/>
</dbReference>
<evidence type="ECO:0000259" key="3">
    <source>
        <dbReference type="Pfam" id="PF23666"/>
    </source>
</evidence>
<evidence type="ECO:0000259" key="1">
    <source>
        <dbReference type="Pfam" id="PF13547"/>
    </source>
</evidence>
<dbReference type="SUPFAM" id="SSF51445">
    <property type="entry name" value="(Trans)glycosidases"/>
    <property type="match status" value="1"/>
</dbReference>
<accession>A0A4R2REK0</accession>
<organism evidence="4 5">
    <name type="scientific">Rhodovulum bhavnagarense</name>
    <dbReference type="NCBI Taxonomy" id="992286"/>
    <lineage>
        <taxon>Bacteria</taxon>
        <taxon>Pseudomonadati</taxon>
        <taxon>Pseudomonadota</taxon>
        <taxon>Alphaproteobacteria</taxon>
        <taxon>Rhodobacterales</taxon>
        <taxon>Paracoccaceae</taxon>
        <taxon>Rhodovulum</taxon>
    </lineage>
</organism>
<name>A0A4R2REK0_9RHOB</name>
<evidence type="ECO:0000313" key="4">
    <source>
        <dbReference type="EMBL" id="TCP61932.1"/>
    </source>
</evidence>
<feature type="domain" description="GTA TIM-barrel-like" evidence="1">
    <location>
        <begin position="798"/>
        <end position="900"/>
    </location>
</feature>
<reference evidence="4 5" key="1">
    <citation type="submission" date="2019-03" db="EMBL/GenBank/DDBJ databases">
        <title>Genomic Encyclopedia of Type Strains, Phase IV (KMG-IV): sequencing the most valuable type-strain genomes for metagenomic binning, comparative biology and taxonomic classification.</title>
        <authorList>
            <person name="Goeker M."/>
        </authorList>
    </citation>
    <scope>NUCLEOTIDE SEQUENCE [LARGE SCALE GENOMIC DNA]</scope>
    <source>
        <strain evidence="4 5">DSM 24766</strain>
    </source>
</reference>
<evidence type="ECO:0000259" key="2">
    <source>
        <dbReference type="Pfam" id="PF13550"/>
    </source>
</evidence>
<dbReference type="CDD" id="cd19607">
    <property type="entry name" value="GTA_TIM-barrel-like"/>
    <property type="match status" value="1"/>
</dbReference>
<dbReference type="InterPro" id="IPR032876">
    <property type="entry name" value="J_dom"/>
</dbReference>
<dbReference type="Pfam" id="PF13547">
    <property type="entry name" value="GTA_TIM"/>
    <property type="match status" value="2"/>
</dbReference>
<protein>
    <submittedName>
        <fullName evidence="4">Putative tail protein</fullName>
    </submittedName>
</protein>
<feature type="domain" description="Rcc01698-like C-terminal" evidence="3">
    <location>
        <begin position="1211"/>
        <end position="1310"/>
    </location>
</feature>
<dbReference type="Gene3D" id="3.20.20.80">
    <property type="entry name" value="Glycosidases"/>
    <property type="match status" value="2"/>
</dbReference>
<dbReference type="OrthoDB" id="8445115at2"/>
<comment type="caution">
    <text evidence="4">The sequence shown here is derived from an EMBL/GenBank/DDBJ whole genome shotgun (WGS) entry which is preliminary data.</text>
</comment>
<dbReference type="InterPro" id="IPR025195">
    <property type="entry name" value="GTA_TIM_dom"/>
</dbReference>
<dbReference type="Proteomes" id="UP000295050">
    <property type="component" value="Unassembled WGS sequence"/>
</dbReference>
<gene>
    <name evidence="4" type="ORF">EV663_103118</name>
</gene>
<dbReference type="EMBL" id="SLXU01000003">
    <property type="protein sequence ID" value="TCP61932.1"/>
    <property type="molecule type" value="Genomic_DNA"/>
</dbReference>
<dbReference type="Pfam" id="PF23666">
    <property type="entry name" value="Rcc01698_C"/>
    <property type="match status" value="1"/>
</dbReference>
<dbReference type="InterPro" id="IPR056490">
    <property type="entry name" value="Rcc01698_C"/>
</dbReference>
<sequence length="1464" mass="157262">MATILFSAVGAAAGAAFGGAVMGLSSVVIGRAVGATIGQALDQQLLGSGSEPVETGKVERFRLTGASEGAAVARLWGRSRVAGQVIWASRFKESTATHDGGKGTPATPEVTEYSYSVSLAIALCEGEIARVARIWADGCEIAPGDVTLRVYKGTEDQLPDPLIEATEGAGQAPAYRGIAYVVIEDLPLAPYGNRVPQLSFEVMRPADSPVNTLSDLIRGVALIPGTGEYALATTPVHYQLGFGQSKSANVNAPSGKTDLATSLDALRGELPEVRSVTLVVSWFGSDLRAPFLELEPKVDEENAEGAPMPWRVAGLTRAEAKTVPFHEGRAVYGGTPADASVAETIAALREGGQDTVFYPFILMDQMEGNTLADPYSGESGQPHLPWRGRITLSHAPAHPLSSDGTSAAVEEIAEFFGTATPGDFTLEGVPGDPAGFSVVYSGVDGWSYRRFILHYACLCKAAGGVAGFCIGSELRGLTTIRGPQGRFPFVEQLRALAADVRAILGPECKIGYAADWSEYFGYHPDDGSGAVYFHLDPLWSDPNIDFVGIDNYMPLSDWRDGDDHLDAEWGTIYDLGYLRSNIEGGEGYDWYYPGDEARLAQRRVPISDGAQGEPWVFRYKDIRSWWENRHVNRPAAIVDSLTPQGHRTSLYTVGAATTVTPAPHIAFGAFDDTCEVRRDAEGGAIARIESHEAAPVAQERRYRVTIWYAPGRSDQVAHWLLHPAGSLCFLGSAGAVGVQEDGGHRVSEVENTRLGGSFHKLSYEVVFTEVGTARVAVGPGLDGESLYVIASEILDLDAQQTAWQPQSKPIWFTELGCPAIDKGTNAPNLFFDPKSSESAFPPFSSGARDDLIQQQYLRAVLEYWKSSDTNPVSKVYGGPMLDLSRAHVWTWDARPFPQFPSNDALWSDGANYGRGHWLNGRATAQPLEAVIAEICHAAGVIDLDLDGVHGLVRGYTLSQITSARSALQSLMLAHGLEAAERDGKIVFFNRDGRASCRVSPAALAITDRETAAIEHCRGPEAETAGRVRLTFVESEGAYEARAVEAILPDEAGGAVASTEMTLVLTRGEAQSIVARWLAEARIARDRVRLALPPSSQRIGAGDVIRLEEGDFRIDRVDQCVARQIEAVRVERGVYGGAAMTDEEEGVAQPAFVAPMPVAPVFLDLPLLSGQEVPHAPHIAIIAHPWPGTAAVYSAVEDAGYKLNTLVGRPTVAGVTETPLFAAAPSRWDRGPALRVRLSSGTLSSVSRASLFAGANAAAIGNGASGRWEVFQFAEAELVAPRTYELRGRLRGQVGSEGEIGSDHPAGSYFVLLDGTPVQIELTPDALGLARHYRIGPGGRPLDDPSYVHVVEAFEGIGLRPYAPCHLRVDQAEDGELTVSWVRRTRIGGDSWALADVPLGEANERYHLRVLDAQGKILRETTLQSPGWVYSAAMRAADESPFAIEVAQLSERFGPGPYRRIDIHG</sequence>
<evidence type="ECO:0000313" key="5">
    <source>
        <dbReference type="Proteomes" id="UP000295050"/>
    </source>
</evidence>
<dbReference type="Pfam" id="PF13550">
    <property type="entry name" value="Phage-tail_3"/>
    <property type="match status" value="1"/>
</dbReference>